<protein>
    <recommendedName>
        <fullName evidence="3">F-box domain-containing protein</fullName>
    </recommendedName>
</protein>
<evidence type="ECO:0008006" key="3">
    <source>
        <dbReference type="Google" id="ProtNLM"/>
    </source>
</evidence>
<organism evidence="1 2">
    <name type="scientific">Roridomyces roridus</name>
    <dbReference type="NCBI Taxonomy" id="1738132"/>
    <lineage>
        <taxon>Eukaryota</taxon>
        <taxon>Fungi</taxon>
        <taxon>Dikarya</taxon>
        <taxon>Basidiomycota</taxon>
        <taxon>Agaricomycotina</taxon>
        <taxon>Agaricomycetes</taxon>
        <taxon>Agaricomycetidae</taxon>
        <taxon>Agaricales</taxon>
        <taxon>Marasmiineae</taxon>
        <taxon>Mycenaceae</taxon>
        <taxon>Roridomyces</taxon>
    </lineage>
</organism>
<gene>
    <name evidence="1" type="ORF">FB45DRAFT_889930</name>
</gene>
<evidence type="ECO:0000313" key="2">
    <source>
        <dbReference type="Proteomes" id="UP001221142"/>
    </source>
</evidence>
<dbReference type="AlphaFoldDB" id="A0AAD7FZL6"/>
<keyword evidence="2" id="KW-1185">Reference proteome</keyword>
<dbReference type="Proteomes" id="UP001221142">
    <property type="component" value="Unassembled WGS sequence"/>
</dbReference>
<name>A0AAD7FZL6_9AGAR</name>
<sequence length="679" mass="75574">MAPHLPDEIISEILSPFLHVADELFSDTSNISPFSNNARSSSKSLLVCKQWFRVATPLLYKVVILRSTAQAIALAATLKAVPELGRFIKKLRVEGGYGACMNTILKSSPNIRDLCLSFAIWSTDNTSGLCKGLPLINPRRLVIVDNLDVRNNKHLDALEETVFACLLSWNNLRILGFPYGLSVFGHTHWMLRASNLSETLVDSQLHTIVLNGDFCRREPEIPRFILSLCNIPALGTLQFKRPFPQRHYHRLLAHIDLTPRLKLLAQYTIDSEETKTMSPDSTPSHFIPMQSASEETQEIVWKRVIFFAMSMGTASAPPVPWERSPPSLGILTVSKYFHRLALPYLYECIRLTPENCPKITRLLQDRPDLGSFIRRVFTCHSGRHLKADSINAILSLCRHAHNLEVFAPHPFEGYFTNGSLPVEGLALLAANAGHSLQHLSVHLDSEPPSQVPISGSVLESFIALRVLAWRSSITMTGGHGLHPDSFQSLHTLSIHSEGTIISRLLTDVRLPCLRALDLQLYITGATDKSGLVGFLRVHGHKVLRLSIFPNLSGPSGDFRILDLCPNLTEVALLGPCYFGALINSAPHNSLTKISARQIPDQRDMAEMAFNPAMFPALRDIHVDCLAWPTTERDISKSHVVPMAEALLRHNIKITNGEGRSWTPRLKIQRAAPGGRRSRA</sequence>
<comment type="caution">
    <text evidence="1">The sequence shown here is derived from an EMBL/GenBank/DDBJ whole genome shotgun (WGS) entry which is preliminary data.</text>
</comment>
<reference evidence="1" key="1">
    <citation type="submission" date="2023-03" db="EMBL/GenBank/DDBJ databases">
        <title>Massive genome expansion in bonnet fungi (Mycena s.s.) driven by repeated elements and novel gene families across ecological guilds.</title>
        <authorList>
            <consortium name="Lawrence Berkeley National Laboratory"/>
            <person name="Harder C.B."/>
            <person name="Miyauchi S."/>
            <person name="Viragh M."/>
            <person name="Kuo A."/>
            <person name="Thoen E."/>
            <person name="Andreopoulos B."/>
            <person name="Lu D."/>
            <person name="Skrede I."/>
            <person name="Drula E."/>
            <person name="Henrissat B."/>
            <person name="Morin E."/>
            <person name="Kohler A."/>
            <person name="Barry K."/>
            <person name="LaButti K."/>
            <person name="Morin E."/>
            <person name="Salamov A."/>
            <person name="Lipzen A."/>
            <person name="Mereny Z."/>
            <person name="Hegedus B."/>
            <person name="Baldrian P."/>
            <person name="Stursova M."/>
            <person name="Weitz H."/>
            <person name="Taylor A."/>
            <person name="Grigoriev I.V."/>
            <person name="Nagy L.G."/>
            <person name="Martin F."/>
            <person name="Kauserud H."/>
        </authorList>
    </citation>
    <scope>NUCLEOTIDE SEQUENCE</scope>
    <source>
        <strain evidence="1">9284</strain>
    </source>
</reference>
<accession>A0AAD7FZL6</accession>
<evidence type="ECO:0000313" key="1">
    <source>
        <dbReference type="EMBL" id="KAJ7651208.1"/>
    </source>
</evidence>
<proteinExistence type="predicted"/>
<dbReference type="EMBL" id="JARKIF010000001">
    <property type="protein sequence ID" value="KAJ7651208.1"/>
    <property type="molecule type" value="Genomic_DNA"/>
</dbReference>